<dbReference type="Proteomes" id="UP000186817">
    <property type="component" value="Unassembled WGS sequence"/>
</dbReference>
<dbReference type="PANTHER" id="PTHR33050">
    <property type="entry name" value="REVERSE TRANSCRIPTASE DOMAIN-CONTAINING PROTEIN"/>
    <property type="match status" value="1"/>
</dbReference>
<name>A0A1Q9E4V4_SYMMI</name>
<protein>
    <submittedName>
        <fullName evidence="2">Uncharacterized protein</fullName>
    </submittedName>
</protein>
<feature type="region of interest" description="Disordered" evidence="1">
    <location>
        <begin position="1571"/>
        <end position="1597"/>
    </location>
</feature>
<dbReference type="EMBL" id="LSRX01000264">
    <property type="protein sequence ID" value="OLQ02429.1"/>
    <property type="molecule type" value="Genomic_DNA"/>
</dbReference>
<evidence type="ECO:0000313" key="3">
    <source>
        <dbReference type="Proteomes" id="UP000186817"/>
    </source>
</evidence>
<gene>
    <name evidence="2" type="ORF">AK812_SmicGene14732</name>
</gene>
<dbReference type="SUPFAM" id="SSF56672">
    <property type="entry name" value="DNA/RNA polymerases"/>
    <property type="match status" value="1"/>
</dbReference>
<keyword evidence="3" id="KW-1185">Reference proteome</keyword>
<evidence type="ECO:0000256" key="1">
    <source>
        <dbReference type="SAM" id="MobiDB-lite"/>
    </source>
</evidence>
<sequence>MVDRTVYANEAATPKLNLRQIFGRQGLDTGLCRLSADKGLLTVEMFAMLGQDLSSAKETLRKLWEADMSPLGADAASQELSVMSLAAVWQAAQALQTQYASRRARMEEDPNKIPELSQEDHAEFRDRFVRVHPDVILIDAKEPHKKFVERLSRDFLIHGIVPFYEPAEIRTRADVIVVKSGLSRNAEDLLSISRADQPEPVTDVTTLFHRLHAFFMALEYLNICAFSRTEGPLKYLQELEQFRSECPGLPFLMAADRAIRKKIFRLLSEQRATYTAFSQALLEVLNNRKYLWNDARTSVTLSKVEHNRQQFVANPDQVQEDGAPPPPHNPFKRPRGGKKKKRLQTPGKEETPKKIPKEDPAKKLKQDDRIPEKEWKLIADAAKKAIAQELVAKKAPLLREEILQLAFYLPDQGQHKAAGERGSAFFAGAYRHGGITRLRASCRSWPWSIQAITKYIQQKVPETVFTSFAILYDQEARPHRDSGNDATPNVVIKLSDFQGGGLWIEDPLGQDARDIDGRMIPGSNTDFDQDVIVFNAREALHMTLPWEGTRVVLAVYSVQGVDRIPADEFEQLLQLGFNPAPVQTGDHAAADRKRPHGAPVRVREHRQRHSGQKAVAAGYQMKKSVVLPLITTEMHPGEAIEFALELVRNRRLRCLLRGVPDDQPVTLGSFFHVALWRQLLQQAACSDVDLVDQIIAGMPIVGDIASSHRWAPDRKPHADFLSVESLRSRAWEFRSKVLKAIKRAPLTEHSPKVWEATLEDVAEGAAVGPFFEESEVSEFVGDDRWIPTQRFEVVQKNKVRGVDSATSNGINMATVVTEKLELPSTDANVAVIKWLRSRLPDKALRGWVLDERRAYRQVPISPDHRKWSVVALKDPSTGKVAFFVMVGHSFGLVSAVYNYNRRSAAITDILRRVFSVAAFNFYDDKYGFEPEDTATSAFALAEKVHWWLGARFDQQKLQLCSDPTILGVTYDLEQHLLKIKKSRKKELFDEISLILEHEELSPGQAGKLRGKLMFGASQLWGKVGRAFLRALSDRQYSRRTTDTSLTPALIYSLYKWRALVMHGPPRPIPGSGSRKSDVVIFTDGSAPSSSPKDPATEMIGGVMFTREDSPKQFSSDVPKPIVQRWFPRKTQICMIELLAAVVAVQTFREEIRGKLVLLFIDSEPVEAALIKGYSAKDDVCELVGLFWDLVLELRCSVYIDRVPTDSNPADNPSKRHEPDGGICSFVDSQFLDEFGEAFTCWEPAAGPHSCTWDVRGAAALTLESREPQAALLLQAPQGSGYRPFVFRRCQAALLLQSLGGLFVLGAVFRPIQLHLGRLLLAVLKDVAYSFLFMAAIVGYRLGKRCAVVRRAFTAIFVALQALAVGTQAELCRPCVDCGLYTGCYCDGNDWGECFAADRMPREHWANNQRAPLCTTCDRRFGMCHFCRGQLWAVPPAHRDPNRYAPAGGALPSQNYDQPIFYRAAEGAQPFQGRTTAAPRYVDLTAEDDPRGYDDMFFWEATQRAGGVAAPHPGRSRHPKAKPPPTPAQIAAYNSNNVGARRAAYPVGSGRPKAKAAPDAAFRAAERDLADLLGAAPLDDDPIEEPSPSVRDEIEDFS</sequence>
<dbReference type="OrthoDB" id="419294at2759"/>
<comment type="caution">
    <text evidence="2">The sequence shown here is derived from an EMBL/GenBank/DDBJ whole genome shotgun (WGS) entry which is preliminary data.</text>
</comment>
<reference evidence="2 3" key="1">
    <citation type="submission" date="2016-02" db="EMBL/GenBank/DDBJ databases">
        <title>Genome analysis of coral dinoflagellate symbionts highlights evolutionary adaptations to a symbiotic lifestyle.</title>
        <authorList>
            <person name="Aranda M."/>
            <person name="Li Y."/>
            <person name="Liew Y.J."/>
            <person name="Baumgarten S."/>
            <person name="Simakov O."/>
            <person name="Wilson M."/>
            <person name="Piel J."/>
            <person name="Ashoor H."/>
            <person name="Bougouffa S."/>
            <person name="Bajic V.B."/>
            <person name="Ryu T."/>
            <person name="Ravasi T."/>
            <person name="Bayer T."/>
            <person name="Micklem G."/>
            <person name="Kim H."/>
            <person name="Bhak J."/>
            <person name="Lajeunesse T.C."/>
            <person name="Voolstra C.R."/>
        </authorList>
    </citation>
    <scope>NUCLEOTIDE SEQUENCE [LARGE SCALE GENOMIC DNA]</scope>
    <source>
        <strain evidence="2 3">CCMP2467</strain>
    </source>
</reference>
<dbReference type="PANTHER" id="PTHR33050:SF7">
    <property type="entry name" value="RIBONUCLEASE H"/>
    <property type="match status" value="1"/>
</dbReference>
<evidence type="ECO:0000313" key="2">
    <source>
        <dbReference type="EMBL" id="OLQ02429.1"/>
    </source>
</evidence>
<accession>A0A1Q9E4V4</accession>
<dbReference type="InterPro" id="IPR052055">
    <property type="entry name" value="Hepadnavirus_pol/RT"/>
</dbReference>
<organism evidence="2 3">
    <name type="scientific">Symbiodinium microadriaticum</name>
    <name type="common">Dinoflagellate</name>
    <name type="synonym">Zooxanthella microadriatica</name>
    <dbReference type="NCBI Taxonomy" id="2951"/>
    <lineage>
        <taxon>Eukaryota</taxon>
        <taxon>Sar</taxon>
        <taxon>Alveolata</taxon>
        <taxon>Dinophyceae</taxon>
        <taxon>Suessiales</taxon>
        <taxon>Symbiodiniaceae</taxon>
        <taxon>Symbiodinium</taxon>
    </lineage>
</organism>
<feature type="compositionally biased region" description="Basic residues" evidence="1">
    <location>
        <begin position="330"/>
        <end position="343"/>
    </location>
</feature>
<dbReference type="InterPro" id="IPR043502">
    <property type="entry name" value="DNA/RNA_pol_sf"/>
</dbReference>
<feature type="region of interest" description="Disordered" evidence="1">
    <location>
        <begin position="1506"/>
        <end position="1526"/>
    </location>
</feature>
<feature type="region of interest" description="Disordered" evidence="1">
    <location>
        <begin position="313"/>
        <end position="368"/>
    </location>
</feature>
<feature type="region of interest" description="Disordered" evidence="1">
    <location>
        <begin position="584"/>
        <end position="614"/>
    </location>
</feature>
<proteinExistence type="predicted"/>
<feature type="compositionally biased region" description="Basic and acidic residues" evidence="1">
    <location>
        <begin position="347"/>
        <end position="368"/>
    </location>
</feature>